<evidence type="ECO:0000313" key="3">
    <source>
        <dbReference type="Proteomes" id="UP000663874"/>
    </source>
</evidence>
<evidence type="ECO:0000259" key="1">
    <source>
        <dbReference type="PROSITE" id="PS50878"/>
    </source>
</evidence>
<protein>
    <recommendedName>
        <fullName evidence="1">Reverse transcriptase domain-containing protein</fullName>
    </recommendedName>
</protein>
<feature type="non-terminal residue" evidence="2">
    <location>
        <position position="1"/>
    </location>
</feature>
<organism evidence="2 3">
    <name type="scientific">Rotaria sordida</name>
    <dbReference type="NCBI Taxonomy" id="392033"/>
    <lineage>
        <taxon>Eukaryota</taxon>
        <taxon>Metazoa</taxon>
        <taxon>Spiralia</taxon>
        <taxon>Gnathifera</taxon>
        <taxon>Rotifera</taxon>
        <taxon>Eurotatoria</taxon>
        <taxon>Bdelloidea</taxon>
        <taxon>Philodinida</taxon>
        <taxon>Philodinidae</taxon>
        <taxon>Rotaria</taxon>
    </lineage>
</organism>
<sequence length="119" mass="13735">MRPNAITTELAHLYFIPKPHKIDTPLRPIVSSIKAAATGVSHFLDLLLRPMFNRVTKKTTFINGIDFVRQMERYRVSGRLLPTTLFVTFDVSNLYTMIPRDGAIFALQKFLYKYAENSR</sequence>
<reference evidence="2" key="1">
    <citation type="submission" date="2021-02" db="EMBL/GenBank/DDBJ databases">
        <authorList>
            <person name="Nowell W R."/>
        </authorList>
    </citation>
    <scope>NUCLEOTIDE SEQUENCE</scope>
</reference>
<dbReference type="EMBL" id="CAJOBE010053212">
    <property type="protein sequence ID" value="CAF4363926.1"/>
    <property type="molecule type" value="Genomic_DNA"/>
</dbReference>
<feature type="domain" description="Reverse transcriptase" evidence="1">
    <location>
        <begin position="1"/>
        <end position="119"/>
    </location>
</feature>
<accession>A0A820LXD5</accession>
<dbReference type="Proteomes" id="UP000663874">
    <property type="component" value="Unassembled WGS sequence"/>
</dbReference>
<gene>
    <name evidence="2" type="ORF">FNK824_LOCUS42761</name>
</gene>
<name>A0A820LXD5_9BILA</name>
<evidence type="ECO:0000313" key="2">
    <source>
        <dbReference type="EMBL" id="CAF4363926.1"/>
    </source>
</evidence>
<dbReference type="PROSITE" id="PS50878">
    <property type="entry name" value="RT_POL"/>
    <property type="match status" value="1"/>
</dbReference>
<dbReference type="AlphaFoldDB" id="A0A820LXD5"/>
<proteinExistence type="predicted"/>
<comment type="caution">
    <text evidence="2">The sequence shown here is derived from an EMBL/GenBank/DDBJ whole genome shotgun (WGS) entry which is preliminary data.</text>
</comment>
<dbReference type="InterPro" id="IPR000477">
    <property type="entry name" value="RT_dom"/>
</dbReference>